<evidence type="ECO:0000256" key="3">
    <source>
        <dbReference type="ARBA" id="ARBA00004370"/>
    </source>
</evidence>
<evidence type="ECO:0000313" key="9">
    <source>
        <dbReference type="Proteomes" id="UP000176998"/>
    </source>
</evidence>
<dbReference type="PANTHER" id="PTHR48182">
    <property type="entry name" value="PROTEIN SERAC1"/>
    <property type="match status" value="1"/>
</dbReference>
<evidence type="ECO:0008006" key="10">
    <source>
        <dbReference type="Google" id="ProtNLM"/>
    </source>
</evidence>
<keyword evidence="9" id="KW-1185">Reference proteome</keyword>
<dbReference type="SUPFAM" id="SSF53474">
    <property type="entry name" value="alpha/beta-Hydrolases"/>
    <property type="match status" value="1"/>
</dbReference>
<dbReference type="Gene3D" id="3.40.50.1820">
    <property type="entry name" value="alpha/beta hydrolase"/>
    <property type="match status" value="1"/>
</dbReference>
<dbReference type="RefSeq" id="XP_022481197.1">
    <property type="nucleotide sequence ID" value="XM_022612058.1"/>
</dbReference>
<dbReference type="GO" id="GO:0016020">
    <property type="term" value="C:membrane"/>
    <property type="evidence" value="ECO:0007669"/>
    <property type="project" value="UniProtKB-SubCell"/>
</dbReference>
<evidence type="ECO:0000313" key="8">
    <source>
        <dbReference type="EMBL" id="OHF04062.1"/>
    </source>
</evidence>
<evidence type="ECO:0000256" key="6">
    <source>
        <dbReference type="ARBA" id="ARBA00023136"/>
    </source>
</evidence>
<keyword evidence="4" id="KW-0256">Endoplasmic reticulum</keyword>
<feature type="chain" id="PRO_5009603234" description="DUF676 domain-containing protein" evidence="7">
    <location>
        <begin position="22"/>
        <end position="140"/>
    </location>
</feature>
<evidence type="ECO:0000256" key="4">
    <source>
        <dbReference type="ARBA" id="ARBA00022824"/>
    </source>
</evidence>
<evidence type="ECO:0000256" key="2">
    <source>
        <dbReference type="ARBA" id="ARBA00004240"/>
    </source>
</evidence>
<dbReference type="InterPro" id="IPR052374">
    <property type="entry name" value="SERAC1"/>
</dbReference>
<dbReference type="InterPro" id="IPR029058">
    <property type="entry name" value="AB_hydrolase_fold"/>
</dbReference>
<feature type="signal peptide" evidence="7">
    <location>
        <begin position="1"/>
        <end position="21"/>
    </location>
</feature>
<protein>
    <recommendedName>
        <fullName evidence="10">DUF676 domain-containing protein</fullName>
    </recommendedName>
</protein>
<evidence type="ECO:0000256" key="7">
    <source>
        <dbReference type="SAM" id="SignalP"/>
    </source>
</evidence>
<name>A0A1G4BRJ6_9PEZI</name>
<evidence type="ECO:0000256" key="5">
    <source>
        <dbReference type="ARBA" id="ARBA00023128"/>
    </source>
</evidence>
<sequence length="140" mass="15297">AIFLFQSCCFAALTIINPSDAGALGLNLLADPLDAELDIIAVHGLDGHWRKSWTAENGVFWLQDLLPTRVPKARIYSYSHDSRTRGGDVPFTLDISDHGNALVSDLTIERGLTATEERPIIFVAHSLGGLIVKSVRKDND</sequence>
<comment type="caution">
    <text evidence="8">The sequence shown here is derived from an EMBL/GenBank/DDBJ whole genome shotgun (WGS) entry which is preliminary data.</text>
</comment>
<dbReference type="PANTHER" id="PTHR48182:SF2">
    <property type="entry name" value="PROTEIN SERAC1"/>
    <property type="match status" value="1"/>
</dbReference>
<accession>A0A1G4BRJ6</accession>
<organism evidence="8 9">
    <name type="scientific">Colletotrichum orchidophilum</name>
    <dbReference type="NCBI Taxonomy" id="1209926"/>
    <lineage>
        <taxon>Eukaryota</taxon>
        <taxon>Fungi</taxon>
        <taxon>Dikarya</taxon>
        <taxon>Ascomycota</taxon>
        <taxon>Pezizomycotina</taxon>
        <taxon>Sordariomycetes</taxon>
        <taxon>Hypocreomycetidae</taxon>
        <taxon>Glomerellales</taxon>
        <taxon>Glomerellaceae</taxon>
        <taxon>Colletotrichum</taxon>
    </lineage>
</organism>
<comment type="subcellular location">
    <subcellularLocation>
        <location evidence="2">Endoplasmic reticulum</location>
    </subcellularLocation>
    <subcellularLocation>
        <location evidence="3">Membrane</location>
    </subcellularLocation>
    <subcellularLocation>
        <location evidence="1">Mitochondrion</location>
    </subcellularLocation>
</comment>
<dbReference type="EMBL" id="MJBS01000003">
    <property type="protein sequence ID" value="OHF04062.1"/>
    <property type="molecule type" value="Genomic_DNA"/>
</dbReference>
<dbReference type="GeneID" id="34553568"/>
<dbReference type="GO" id="GO:0005783">
    <property type="term" value="C:endoplasmic reticulum"/>
    <property type="evidence" value="ECO:0007669"/>
    <property type="project" value="UniProtKB-SubCell"/>
</dbReference>
<keyword evidence="6" id="KW-0472">Membrane</keyword>
<dbReference type="OrthoDB" id="5243026at2759"/>
<reference evidence="8 9" key="1">
    <citation type="submission" date="2016-09" db="EMBL/GenBank/DDBJ databases">
        <authorList>
            <person name="Capua I."/>
            <person name="De Benedictis P."/>
            <person name="Joannis T."/>
            <person name="Lombin L.H."/>
            <person name="Cattoli G."/>
        </authorList>
    </citation>
    <scope>NUCLEOTIDE SEQUENCE [LARGE SCALE GENOMIC DNA]</scope>
    <source>
        <strain evidence="8 9">IMI 309357</strain>
    </source>
</reference>
<feature type="non-terminal residue" evidence="8">
    <location>
        <position position="1"/>
    </location>
</feature>
<dbReference type="Proteomes" id="UP000176998">
    <property type="component" value="Unassembled WGS sequence"/>
</dbReference>
<proteinExistence type="predicted"/>
<dbReference type="GO" id="GO:0005739">
    <property type="term" value="C:mitochondrion"/>
    <property type="evidence" value="ECO:0007669"/>
    <property type="project" value="UniProtKB-SubCell"/>
</dbReference>
<gene>
    <name evidence="8" type="ORF">CORC01_00401</name>
</gene>
<evidence type="ECO:0000256" key="1">
    <source>
        <dbReference type="ARBA" id="ARBA00004173"/>
    </source>
</evidence>
<dbReference type="AlphaFoldDB" id="A0A1G4BRJ6"/>
<keyword evidence="5" id="KW-0496">Mitochondrion</keyword>
<keyword evidence="7" id="KW-0732">Signal</keyword>